<dbReference type="InterPro" id="IPR036705">
    <property type="entry name" value="Ribosyl_crysJ1_sf"/>
</dbReference>
<reference evidence="1 2" key="1">
    <citation type="submission" date="2016-10" db="EMBL/GenBank/DDBJ databases">
        <authorList>
            <person name="de Groot N.N."/>
        </authorList>
    </citation>
    <scope>NUCLEOTIDE SEQUENCE [LARGE SCALE GENOMIC DNA]</scope>
    <source>
        <strain evidence="1 2">DSM 21741</strain>
    </source>
</reference>
<dbReference type="Proteomes" id="UP000199092">
    <property type="component" value="Chromosome I"/>
</dbReference>
<organism evidence="1 2">
    <name type="scientific">Friedmanniella luteola</name>
    <dbReference type="NCBI Taxonomy" id="546871"/>
    <lineage>
        <taxon>Bacteria</taxon>
        <taxon>Bacillati</taxon>
        <taxon>Actinomycetota</taxon>
        <taxon>Actinomycetes</taxon>
        <taxon>Propionibacteriales</taxon>
        <taxon>Nocardioidaceae</taxon>
        <taxon>Friedmanniella</taxon>
    </lineage>
</organism>
<proteinExistence type="predicted"/>
<protein>
    <submittedName>
        <fullName evidence="1">ADP-ribosylglycohydrolase</fullName>
    </submittedName>
</protein>
<dbReference type="AlphaFoldDB" id="A0A1H1ZIU1"/>
<dbReference type="InterPro" id="IPR005502">
    <property type="entry name" value="Ribosyl_crysJ1"/>
</dbReference>
<dbReference type="Gene3D" id="1.10.4080.10">
    <property type="entry name" value="ADP-ribosylation/Crystallin J1"/>
    <property type="match status" value="1"/>
</dbReference>
<evidence type="ECO:0000313" key="1">
    <source>
        <dbReference type="EMBL" id="SDT33392.1"/>
    </source>
</evidence>
<dbReference type="SUPFAM" id="SSF101478">
    <property type="entry name" value="ADP-ribosylglycohydrolase"/>
    <property type="match status" value="1"/>
</dbReference>
<dbReference type="EMBL" id="LT629749">
    <property type="protein sequence ID" value="SDT33392.1"/>
    <property type="molecule type" value="Genomic_DNA"/>
</dbReference>
<name>A0A1H1ZIU1_9ACTN</name>
<dbReference type="Pfam" id="PF03747">
    <property type="entry name" value="ADP_ribosyl_GH"/>
    <property type="match status" value="1"/>
</dbReference>
<dbReference type="GO" id="GO:0016787">
    <property type="term" value="F:hydrolase activity"/>
    <property type="evidence" value="ECO:0007669"/>
    <property type="project" value="UniProtKB-KW"/>
</dbReference>
<gene>
    <name evidence="1" type="ORF">SAMN04488543_3792</name>
</gene>
<accession>A0A1H1ZIU1</accession>
<keyword evidence="2" id="KW-1185">Reference proteome</keyword>
<keyword evidence="1" id="KW-0378">Hydrolase</keyword>
<evidence type="ECO:0000313" key="2">
    <source>
        <dbReference type="Proteomes" id="UP000199092"/>
    </source>
</evidence>
<dbReference type="STRING" id="546871.SAMN04488543_3792"/>
<sequence length="472" mass="51111">MLPTRLVVQETCMPSDTRSASPELGEAYRNSGFDALRPTDLLHDEVLQRRESGYDVDAVVEQANATDPDDREAVLALVDGMTTLERRRDWAYEEPDGLAAIRASLERVPAGSAAPPARLTDQVHAAWLGRIAGCNVGKPVEMGSHWTVEHIRDYLERAGAYPLDDYVPVLDPMPAGFELRDNWPDTTRGNVDGSARDDDIDYPILALHLLETWGTSLRPEHVGEAWTMLFPLKQVYTAERAAYVNLTNGLRPPDVATHRNPYREWIGAQIRGDVFGYVFPGDPWAAAALSYQDAALSHVGNGIYGEMWAAALVSAAFTASSAREAITVALGVVPPRSRLAEAIGHVLRLHADGLTWEAALEQIRRSYGHYSWVHTINNAAVVVAGLLWGEGDYMAALGKTVMSGWDTDSNGATVGSVAGILGGTAGLPARLVEPLHDRTRSALFGFDNSRISDLAERTLALATGGLTAGPAR</sequence>